<organism evidence="1">
    <name type="scientific">marine metagenome</name>
    <dbReference type="NCBI Taxonomy" id="408172"/>
    <lineage>
        <taxon>unclassified sequences</taxon>
        <taxon>metagenomes</taxon>
        <taxon>ecological metagenomes</taxon>
    </lineage>
</organism>
<sequence>VYVSKENPIVQEVRSYESIARAYKENKIGHKRYLKTFYP</sequence>
<feature type="non-terminal residue" evidence="1">
    <location>
        <position position="1"/>
    </location>
</feature>
<dbReference type="AlphaFoldDB" id="A0A382QEM6"/>
<accession>A0A382QEM6</accession>
<gene>
    <name evidence="1" type="ORF">METZ01_LOCUS336232</name>
</gene>
<reference evidence="1" key="1">
    <citation type="submission" date="2018-05" db="EMBL/GenBank/DDBJ databases">
        <authorList>
            <person name="Lanie J.A."/>
            <person name="Ng W.-L."/>
            <person name="Kazmierczak K.M."/>
            <person name="Andrzejewski T.M."/>
            <person name="Davidsen T.M."/>
            <person name="Wayne K.J."/>
            <person name="Tettelin H."/>
            <person name="Glass J.I."/>
            <person name="Rusch D."/>
            <person name="Podicherti R."/>
            <person name="Tsui H.-C.T."/>
            <person name="Winkler M.E."/>
        </authorList>
    </citation>
    <scope>NUCLEOTIDE SEQUENCE</scope>
</reference>
<feature type="non-terminal residue" evidence="1">
    <location>
        <position position="39"/>
    </location>
</feature>
<evidence type="ECO:0000313" key="1">
    <source>
        <dbReference type="EMBL" id="SVC83378.1"/>
    </source>
</evidence>
<dbReference type="EMBL" id="UINC01113634">
    <property type="protein sequence ID" value="SVC83378.1"/>
    <property type="molecule type" value="Genomic_DNA"/>
</dbReference>
<protein>
    <submittedName>
        <fullName evidence="1">Uncharacterized protein</fullName>
    </submittedName>
</protein>
<proteinExistence type="predicted"/>
<name>A0A382QEM6_9ZZZZ</name>